<evidence type="ECO:0000313" key="1">
    <source>
        <dbReference type="EMBL" id="MBW30659.1"/>
    </source>
</evidence>
<dbReference type="AlphaFoldDB" id="A0A2M3ZQ45"/>
<organism evidence="1">
    <name type="scientific">Anopheles braziliensis</name>
    <dbReference type="NCBI Taxonomy" id="58242"/>
    <lineage>
        <taxon>Eukaryota</taxon>
        <taxon>Metazoa</taxon>
        <taxon>Ecdysozoa</taxon>
        <taxon>Arthropoda</taxon>
        <taxon>Hexapoda</taxon>
        <taxon>Insecta</taxon>
        <taxon>Pterygota</taxon>
        <taxon>Neoptera</taxon>
        <taxon>Endopterygota</taxon>
        <taxon>Diptera</taxon>
        <taxon>Nematocera</taxon>
        <taxon>Culicoidea</taxon>
        <taxon>Culicidae</taxon>
        <taxon>Anophelinae</taxon>
        <taxon>Anopheles</taxon>
    </lineage>
</organism>
<proteinExistence type="predicted"/>
<protein>
    <submittedName>
        <fullName evidence="1">Putative secreted peptide</fullName>
    </submittedName>
</protein>
<name>A0A2M3ZQ45_9DIPT</name>
<sequence>MGSVFYCLIISFCPAQPTSSPSHTVLQQSVASRQGKKRRYPLFHPPSFFQSETNDLNDPIVCAAFVRVPSGCSSCRHLLACLLPRGLRGILVWPRAHTVVDKRRECR</sequence>
<accession>A0A2M3ZQ45</accession>
<reference evidence="1" key="1">
    <citation type="submission" date="2018-01" db="EMBL/GenBank/DDBJ databases">
        <title>An insight into the sialome of Amazonian anophelines.</title>
        <authorList>
            <person name="Ribeiro J.M."/>
            <person name="Scarpassa V."/>
            <person name="Calvo E."/>
        </authorList>
    </citation>
    <scope>NUCLEOTIDE SEQUENCE</scope>
    <source>
        <tissue evidence="1">Salivary glands</tissue>
    </source>
</reference>
<dbReference type="EMBL" id="GGFM01009908">
    <property type="protein sequence ID" value="MBW30659.1"/>
    <property type="molecule type" value="Transcribed_RNA"/>
</dbReference>